<evidence type="ECO:0000256" key="1">
    <source>
        <dbReference type="ARBA" id="ARBA00022450"/>
    </source>
</evidence>
<dbReference type="GO" id="GO:0043041">
    <property type="term" value="P:amino acid activation for nonribosomal peptide biosynthetic process"/>
    <property type="evidence" value="ECO:0007669"/>
    <property type="project" value="TreeGrafter"/>
</dbReference>
<dbReference type="InterPro" id="IPR001242">
    <property type="entry name" value="Condensation_dom"/>
</dbReference>
<feature type="domain" description="Carrier" evidence="6">
    <location>
        <begin position="1"/>
        <end position="61"/>
    </location>
</feature>
<dbReference type="PROSITE" id="PS00455">
    <property type="entry name" value="AMP_BINDING"/>
    <property type="match status" value="1"/>
</dbReference>
<feature type="region of interest" description="Disordered" evidence="5">
    <location>
        <begin position="61"/>
        <end position="112"/>
    </location>
</feature>
<dbReference type="InterPro" id="IPR045851">
    <property type="entry name" value="AMP-bd_C_sf"/>
</dbReference>
<dbReference type="Pfam" id="PF13193">
    <property type="entry name" value="AMP-binding_C"/>
    <property type="match status" value="1"/>
</dbReference>
<accession>A0A8G0PG44</accession>
<keyword evidence="2" id="KW-0597">Phosphoprotein</keyword>
<dbReference type="InterPro" id="IPR000873">
    <property type="entry name" value="AMP-dep_synth/lig_dom"/>
</dbReference>
<dbReference type="PANTHER" id="PTHR45527">
    <property type="entry name" value="NONRIBOSOMAL PEPTIDE SYNTHETASE"/>
    <property type="match status" value="1"/>
</dbReference>
<dbReference type="Pfam" id="PF00668">
    <property type="entry name" value="Condensation"/>
    <property type="match status" value="2"/>
</dbReference>
<evidence type="ECO:0000313" key="8">
    <source>
        <dbReference type="Proteomes" id="UP000826661"/>
    </source>
</evidence>
<dbReference type="Pfam" id="PF00501">
    <property type="entry name" value="AMP-binding"/>
    <property type="match status" value="1"/>
</dbReference>
<dbReference type="Pfam" id="PF00550">
    <property type="entry name" value="PP-binding"/>
    <property type="match status" value="2"/>
</dbReference>
<dbReference type="Gene3D" id="3.30.300.30">
    <property type="match status" value="1"/>
</dbReference>
<dbReference type="SUPFAM" id="SSF56801">
    <property type="entry name" value="Acetyl-CoA synthetase-like"/>
    <property type="match status" value="1"/>
</dbReference>
<dbReference type="PANTHER" id="PTHR45527:SF11">
    <property type="entry name" value="NONRIBOSOMAL PEPTIDE SYNTHETASE 5"/>
    <property type="match status" value="1"/>
</dbReference>
<dbReference type="InterPro" id="IPR023213">
    <property type="entry name" value="CAT-like_dom_sf"/>
</dbReference>
<dbReference type="InterPro" id="IPR025110">
    <property type="entry name" value="AMP-bd_C"/>
</dbReference>
<feature type="domain" description="Carrier" evidence="6">
    <location>
        <begin position="1047"/>
        <end position="1122"/>
    </location>
</feature>
<evidence type="ECO:0000256" key="5">
    <source>
        <dbReference type="SAM" id="MobiDB-lite"/>
    </source>
</evidence>
<dbReference type="Gene3D" id="3.30.559.10">
    <property type="entry name" value="Chloramphenicol acetyltransferase-like domain"/>
    <property type="match status" value="2"/>
</dbReference>
<dbReference type="GO" id="GO:0005737">
    <property type="term" value="C:cytoplasm"/>
    <property type="evidence" value="ECO:0007669"/>
    <property type="project" value="TreeGrafter"/>
</dbReference>
<evidence type="ECO:0000256" key="4">
    <source>
        <dbReference type="ARBA" id="ARBA00029454"/>
    </source>
</evidence>
<keyword evidence="3" id="KW-0436">Ligase</keyword>
<feature type="compositionally biased region" description="Polar residues" evidence="5">
    <location>
        <begin position="61"/>
        <end position="72"/>
    </location>
</feature>
<evidence type="ECO:0000259" key="6">
    <source>
        <dbReference type="PROSITE" id="PS50075"/>
    </source>
</evidence>
<feature type="compositionally biased region" description="Acidic residues" evidence="5">
    <location>
        <begin position="75"/>
        <end position="86"/>
    </location>
</feature>
<dbReference type="InterPro" id="IPR036736">
    <property type="entry name" value="ACP-like_sf"/>
</dbReference>
<dbReference type="SUPFAM" id="SSF47336">
    <property type="entry name" value="ACP-like"/>
    <property type="match status" value="2"/>
</dbReference>
<protein>
    <recommendedName>
        <fullName evidence="6">Carrier domain-containing protein</fullName>
    </recommendedName>
</protein>
<dbReference type="InterPro" id="IPR009081">
    <property type="entry name" value="PP-bd_ACP"/>
</dbReference>
<dbReference type="InterPro" id="IPR042099">
    <property type="entry name" value="ANL_N_sf"/>
</dbReference>
<sequence length="1558" mass="173731">MVDIPASNIGMDQTFIEIGGNSLSAVKLAAICRQHGVQLSVESVLGSRDVASILNSAVQATPKSATPLPNTLSSTDDDDERDDSDYISEGTSTDSNDSDMSLPSDSNPEKHTPMTEMQLALIYGTQRYPARNIINYFETHPPHRLSVLRRAWETVIRMEPIFRTKFDLRNSGQLIEQAEAPFIWRELTVTDWTSYRAALDDLPSLLDIDQSDEGCQVMLGNRFEAITLLDDDSGTHISTIVWRVHHALVDGYSANLLLQKVRRVAAGMTVQPSPSFTGVAARLYQLQQASAETAKQFWQQRYAQYPSASSQLLLPSPQEASETPEFISFQSPIDLTITAKQNGITVAAICYAAWALVLTLFTDSDTVIFGAVLSGRNLPIPDIDEAIGPLVNTLPIHIHVDYKQTIRQFLKTVFHGLVELASFQWSLPEHGFNRHFASALSMQFDMSSVDSQEMPSPIERPYSLSQTDIPISIFIETDGTFRLQYHPNVFQTQDMQTLSEQYQQALSILSRPSDTEIGQYQDDLLTQKSRDTLRLFGNWDSAQARLPSIKDNLTSLFQRTAGLYPDHIAVEKGDSRLTYSELHTAASKVAKRLSPFIAKGDVVCLHADRSVEWICGIYGILLAGAVYCPLDANLPHGLRESYYASAAAKVFLSPFESQIDVKPTGCTTAMSIEESLRDIEAIEKNTEVSSIDHQAPAYICFTSGSTGKPKGVICTHTGLVAFQSDWTVRLKAQPGWKIAQTMSVAFDGSIHEIFSTLSYGATLVLPSSVDPFAHLSRVNACILTPSIAKVLDMTQFASLDTIYLVGEPVPTEVNDHISEIKTLYNMYGPTEGTGGATIGQLLPGKPVTIGRPNPSTRVYIMNRDLALVPPGVIGEICIAGVQTALGYIGLPKETAERFRADPVCKNLNAMMYRTGDHGYWDAQSQEIVYLGRKDRMIKLRGYRLDLNDLEARILMADPSVSAVAVAVAHKEDYLVAMVTPGSIDTAHLATRMRDVLPVHAVPRRVIAVDQFPMTAAGKRDYKAISTTRPEAAATVVSVTVPVAKPLTPTESRVSRLWRSVLDPVGSKPIGREDNFYNLGGHSILQLHLATALSEEFGCHVPIRLVMKFPVLHEMAHMMDRLMLQTMPGEMTVLSQRKIDEQELSPIELEWWQKYELNEGSSAFNVCFAARFDPAHVDRRLLTAAWNTVLMRHRILRSLCVRTRRLGVRRKYADCPPQVERLDQLNLWFEVNRPFQLNQNHPIRVIISRDTMLVVVSHIVCDLTTLEILNQEVISLYRGEPLPKTQQQRYIEVVAQNTTTSARDLDFWTKYLAGSRGSDNSFEVNFDRSSYRGSSFVIDVPPATFAGMTSLVAAQHLTLHQVALAAIALTLQVEYEQIDVVLGGPHFNRKTLKARKTIGLFLEPLPIRIRGDQSNKAQTVADFLHEVQHHSQQALGHAVAWNQLLCHLGVEMDYPNHPLFDIMVTFHDHRDHQLFQLPGFEPLPIWAKGSKFKLMFEFTAVSADKLMLRIEHDPESYPQKIVHQIAQLLLTTLQRLVQGGSYTSLRTELRQIFASMKTA</sequence>
<dbReference type="GO" id="GO:0016874">
    <property type="term" value="F:ligase activity"/>
    <property type="evidence" value="ECO:0007669"/>
    <property type="project" value="UniProtKB-KW"/>
</dbReference>
<feature type="compositionally biased region" description="Polar residues" evidence="5">
    <location>
        <begin position="89"/>
        <end position="106"/>
    </location>
</feature>
<dbReference type="Gene3D" id="3.40.50.12780">
    <property type="entry name" value="N-terminal domain of ligase-like"/>
    <property type="match status" value="1"/>
</dbReference>
<comment type="similarity">
    <text evidence="4">Belongs to the NRP synthetase family.</text>
</comment>
<keyword evidence="8" id="KW-1185">Reference proteome</keyword>
<dbReference type="CDD" id="cd19537">
    <property type="entry name" value="C_NRPS-like"/>
    <property type="match status" value="1"/>
</dbReference>
<dbReference type="Gene3D" id="3.30.559.30">
    <property type="entry name" value="Nonribosomal peptide synthetase, condensation domain"/>
    <property type="match status" value="2"/>
</dbReference>
<dbReference type="GO" id="GO:0031177">
    <property type="term" value="F:phosphopantetheine binding"/>
    <property type="evidence" value="ECO:0007669"/>
    <property type="project" value="TreeGrafter"/>
</dbReference>
<dbReference type="SUPFAM" id="SSF52777">
    <property type="entry name" value="CoA-dependent acyltransferases"/>
    <property type="match status" value="4"/>
</dbReference>
<dbReference type="Proteomes" id="UP000826661">
    <property type="component" value="Chromosome III"/>
</dbReference>
<gene>
    <name evidence="7" type="ORF">H0G86_005166</name>
</gene>
<evidence type="ECO:0000256" key="2">
    <source>
        <dbReference type="ARBA" id="ARBA00022553"/>
    </source>
</evidence>
<keyword evidence="1" id="KW-0596">Phosphopantetheine</keyword>
<organism evidence="7 8">
    <name type="scientific">Trichoderma simmonsii</name>
    <dbReference type="NCBI Taxonomy" id="1491479"/>
    <lineage>
        <taxon>Eukaryota</taxon>
        <taxon>Fungi</taxon>
        <taxon>Dikarya</taxon>
        <taxon>Ascomycota</taxon>
        <taxon>Pezizomycotina</taxon>
        <taxon>Sordariomycetes</taxon>
        <taxon>Hypocreomycetidae</taxon>
        <taxon>Hypocreales</taxon>
        <taxon>Hypocreaceae</taxon>
        <taxon>Trichoderma</taxon>
    </lineage>
</organism>
<evidence type="ECO:0000313" key="7">
    <source>
        <dbReference type="EMBL" id="QYS97964.1"/>
    </source>
</evidence>
<evidence type="ECO:0000256" key="3">
    <source>
        <dbReference type="ARBA" id="ARBA00022598"/>
    </source>
</evidence>
<proteinExistence type="inferred from homology"/>
<dbReference type="PROSITE" id="PS50075">
    <property type="entry name" value="CARRIER"/>
    <property type="match status" value="2"/>
</dbReference>
<name>A0A8G0PG44_9HYPO</name>
<dbReference type="Gene3D" id="1.10.1200.10">
    <property type="entry name" value="ACP-like"/>
    <property type="match status" value="2"/>
</dbReference>
<dbReference type="InterPro" id="IPR020845">
    <property type="entry name" value="AMP-binding_CS"/>
</dbReference>
<dbReference type="GO" id="GO:0044550">
    <property type="term" value="P:secondary metabolite biosynthetic process"/>
    <property type="evidence" value="ECO:0007669"/>
    <property type="project" value="TreeGrafter"/>
</dbReference>
<reference evidence="7 8" key="1">
    <citation type="journal article" date="2021" name="BMC Genomics">
        <title>Telomere-to-telomere genome assembly of asparaginase-producing Trichoderma simmonsii.</title>
        <authorList>
            <person name="Chung D."/>
            <person name="Kwon Y.M."/>
            <person name="Yang Y."/>
        </authorList>
    </citation>
    <scope>NUCLEOTIDE SEQUENCE [LARGE SCALE GENOMIC DNA]</scope>
    <source>
        <strain evidence="7 8">GH-Sj1</strain>
    </source>
</reference>
<dbReference type="EMBL" id="CP075866">
    <property type="protein sequence ID" value="QYS97964.1"/>
    <property type="molecule type" value="Genomic_DNA"/>
</dbReference>